<dbReference type="PANTHER" id="PTHR30383">
    <property type="entry name" value="THIOESTERASE 1/PROTEASE 1/LYSOPHOSPHOLIPASE L1"/>
    <property type="match status" value="1"/>
</dbReference>
<feature type="domain" description="SGNH hydrolase-type esterase" evidence="1">
    <location>
        <begin position="67"/>
        <end position="243"/>
    </location>
</feature>
<evidence type="ECO:0000313" key="2">
    <source>
        <dbReference type="EMBL" id="RSX49170.1"/>
    </source>
</evidence>
<dbReference type="InterPro" id="IPR036514">
    <property type="entry name" value="SGNH_hydro_sf"/>
</dbReference>
<comment type="caution">
    <text evidence="2">The sequence shown here is derived from an EMBL/GenBank/DDBJ whole genome shotgun (WGS) entry which is preliminary data.</text>
</comment>
<dbReference type="Proteomes" id="UP000288052">
    <property type="component" value="Unassembled WGS sequence"/>
</dbReference>
<dbReference type="InterPro" id="IPR013830">
    <property type="entry name" value="SGNH_hydro"/>
</dbReference>
<dbReference type="PANTHER" id="PTHR30383:SF5">
    <property type="entry name" value="SGNH HYDROLASE-TYPE ESTERASE DOMAIN-CONTAINING PROTEIN"/>
    <property type="match status" value="1"/>
</dbReference>
<dbReference type="Gene3D" id="3.40.50.1110">
    <property type="entry name" value="SGNH hydrolase"/>
    <property type="match status" value="1"/>
</dbReference>
<dbReference type="Pfam" id="PF13472">
    <property type="entry name" value="Lipase_GDSL_2"/>
    <property type="match status" value="1"/>
</dbReference>
<gene>
    <name evidence="2" type="ORF">D2E22_0590</name>
</gene>
<dbReference type="CDD" id="cd01836">
    <property type="entry name" value="FeeA_FeeB_like"/>
    <property type="match status" value="1"/>
</dbReference>
<keyword evidence="3" id="KW-1185">Reference proteome</keyword>
<accession>A0A430F8L3</accession>
<proteinExistence type="predicted"/>
<dbReference type="EMBL" id="QXGI01000002">
    <property type="protein sequence ID" value="RSX49170.1"/>
    <property type="molecule type" value="Genomic_DNA"/>
</dbReference>
<protein>
    <submittedName>
        <fullName evidence="2">Lipase</fullName>
    </submittedName>
</protein>
<reference evidence="2 3" key="1">
    <citation type="submission" date="2018-09" db="EMBL/GenBank/DDBJ databases">
        <title>Characterization of the phylogenetic diversity of five novel species belonging to the genus Bifidobacterium.</title>
        <authorList>
            <person name="Lugli G.A."/>
            <person name="Duranti S."/>
            <person name="Milani C."/>
        </authorList>
    </citation>
    <scope>NUCLEOTIDE SEQUENCE [LARGE SCALE GENOMIC DNA]</scope>
    <source>
        <strain evidence="2 3">2020B</strain>
    </source>
</reference>
<sequence length="258" mass="27875">MNAKARTSMNPFEKVMATIEGAWAKRHVHLMPEPPGERVGDAFAHADAEPSAETRPASDDDTLKLIVVGDSMVAGCGVPEQSQGFPAQLARAMAKASGRHVHWAAYGKLGATMRRVRYRLLPQVKADGGRADILVLCAGSNDIMAMRSGKEWEADLRAAVAEAKQLADHVVTLSSGQPHNSPVLGNALKKALRIRIADQTRISRHVCADEHVPYIALAFAPIGDPKVFWSHDGFHPSARGYAVMVGYIVSAMRRNGLL</sequence>
<dbReference type="SUPFAM" id="SSF52266">
    <property type="entry name" value="SGNH hydrolase"/>
    <property type="match status" value="1"/>
</dbReference>
<name>A0A430F8L3_9BIFI</name>
<evidence type="ECO:0000259" key="1">
    <source>
        <dbReference type="Pfam" id="PF13472"/>
    </source>
</evidence>
<evidence type="ECO:0000313" key="3">
    <source>
        <dbReference type="Proteomes" id="UP000288052"/>
    </source>
</evidence>
<dbReference type="InterPro" id="IPR051532">
    <property type="entry name" value="Ester_Hydrolysis_Enzymes"/>
</dbReference>
<dbReference type="AlphaFoldDB" id="A0A430F8L3"/>
<dbReference type="OrthoDB" id="9804395at2"/>
<organism evidence="2 3">
    <name type="scientific">Bifidobacterium castoris</name>
    <dbReference type="NCBI Taxonomy" id="2306972"/>
    <lineage>
        <taxon>Bacteria</taxon>
        <taxon>Bacillati</taxon>
        <taxon>Actinomycetota</taxon>
        <taxon>Actinomycetes</taxon>
        <taxon>Bifidobacteriales</taxon>
        <taxon>Bifidobacteriaceae</taxon>
        <taxon>Bifidobacterium</taxon>
    </lineage>
</organism>
<dbReference type="GO" id="GO:0004622">
    <property type="term" value="F:phosphatidylcholine lysophospholipase activity"/>
    <property type="evidence" value="ECO:0007669"/>
    <property type="project" value="TreeGrafter"/>
</dbReference>